<organism evidence="4 5">
    <name type="scientific">Streptosporangium algeriense</name>
    <dbReference type="NCBI Taxonomy" id="1682748"/>
    <lineage>
        <taxon>Bacteria</taxon>
        <taxon>Bacillati</taxon>
        <taxon>Actinomycetota</taxon>
        <taxon>Actinomycetes</taxon>
        <taxon>Streptosporangiales</taxon>
        <taxon>Streptosporangiaceae</taxon>
        <taxon>Streptosporangium</taxon>
    </lineage>
</organism>
<dbReference type="Proteomes" id="UP001597024">
    <property type="component" value="Unassembled WGS sequence"/>
</dbReference>
<dbReference type="GO" id="GO:0016491">
    <property type="term" value="F:oxidoreductase activity"/>
    <property type="evidence" value="ECO:0007669"/>
    <property type="project" value="UniProtKB-KW"/>
</dbReference>
<keyword evidence="2 4" id="KW-0560">Oxidoreductase</keyword>
<dbReference type="InterPro" id="IPR036396">
    <property type="entry name" value="Cyt_P450_sf"/>
</dbReference>
<dbReference type="InterPro" id="IPR002397">
    <property type="entry name" value="Cyt_P450_B"/>
</dbReference>
<evidence type="ECO:0000256" key="3">
    <source>
        <dbReference type="SAM" id="MobiDB-lite"/>
    </source>
</evidence>
<dbReference type="PRINTS" id="PR00385">
    <property type="entry name" value="P450"/>
</dbReference>
<accession>A0ABW3DH47</accession>
<name>A0ABW3DH47_9ACTN</name>
<keyword evidence="2" id="KW-0479">Metal-binding</keyword>
<sequence length="404" mass="44868">MSESLHTVTTMPTTRQPGCPFDPPKELTEARAHSPISRFPFPDGHQGWLVTGYDLVRSILADPRFSSRRELMRHHPLIDYGDIEVPPAPPGEFLLMDEPLHGRYRKPLVGKFTVRRMRQLTERVERITAEHLDAMEQAGPSADLVTAFAKPIPAIVICELLGVPYEDRDFFQEHIDRFLGGEVSDEELTASYLAVQRYLAELVAAKRANPTDDVLSDLTDGDLTDEELKGMALILLSAGFDTTANMLALGTFALLRNPEQLAALRADPALIDQAVEELLRYLSVAKQFFRVALEDVELGGHTITAGTMVILSLSTANRDPERFPDPHTLDVRRQNGGHLAFSHGVHQCLGQQLARVEMRVAFPALINRFPTLRLAVPAEEVALRPETADIHGVKSLPVTWDATP</sequence>
<dbReference type="CDD" id="cd11030">
    <property type="entry name" value="CYP105-like"/>
    <property type="match status" value="1"/>
</dbReference>
<keyword evidence="2" id="KW-0503">Monooxygenase</keyword>
<feature type="compositionally biased region" description="Polar residues" evidence="3">
    <location>
        <begin position="1"/>
        <end position="16"/>
    </location>
</feature>
<evidence type="ECO:0000256" key="1">
    <source>
        <dbReference type="ARBA" id="ARBA00010617"/>
    </source>
</evidence>
<dbReference type="InterPro" id="IPR017972">
    <property type="entry name" value="Cyt_P450_CS"/>
</dbReference>
<dbReference type="PANTHER" id="PTHR46696">
    <property type="entry name" value="P450, PUTATIVE (EUROFUNG)-RELATED"/>
    <property type="match status" value="1"/>
</dbReference>
<dbReference type="EMBL" id="JBHTHX010000015">
    <property type="protein sequence ID" value="MFD0883211.1"/>
    <property type="molecule type" value="Genomic_DNA"/>
</dbReference>
<dbReference type="PRINTS" id="PR00359">
    <property type="entry name" value="BP450"/>
</dbReference>
<keyword evidence="5" id="KW-1185">Reference proteome</keyword>
<dbReference type="PROSITE" id="PS00086">
    <property type="entry name" value="CYTOCHROME_P450"/>
    <property type="match status" value="1"/>
</dbReference>
<evidence type="ECO:0000313" key="4">
    <source>
        <dbReference type="EMBL" id="MFD0883211.1"/>
    </source>
</evidence>
<comment type="similarity">
    <text evidence="1 2">Belongs to the cytochrome P450 family.</text>
</comment>
<dbReference type="EC" id="1.14.-.-" evidence="4"/>
<dbReference type="Gene3D" id="1.10.630.10">
    <property type="entry name" value="Cytochrome P450"/>
    <property type="match status" value="1"/>
</dbReference>
<protein>
    <submittedName>
        <fullName evidence="4">Cytochrome P450</fullName>
        <ecNumber evidence="4">1.14.-.-</ecNumber>
    </submittedName>
</protein>
<keyword evidence="2" id="KW-0349">Heme</keyword>
<comment type="caution">
    <text evidence="4">The sequence shown here is derived from an EMBL/GenBank/DDBJ whole genome shotgun (WGS) entry which is preliminary data.</text>
</comment>
<evidence type="ECO:0000313" key="5">
    <source>
        <dbReference type="Proteomes" id="UP001597024"/>
    </source>
</evidence>
<dbReference type="SUPFAM" id="SSF48264">
    <property type="entry name" value="Cytochrome P450"/>
    <property type="match status" value="1"/>
</dbReference>
<proteinExistence type="inferred from homology"/>
<dbReference type="InterPro" id="IPR001128">
    <property type="entry name" value="Cyt_P450"/>
</dbReference>
<dbReference type="PANTHER" id="PTHR46696:SF1">
    <property type="entry name" value="CYTOCHROME P450 YJIB-RELATED"/>
    <property type="match status" value="1"/>
</dbReference>
<feature type="region of interest" description="Disordered" evidence="3">
    <location>
        <begin position="1"/>
        <end position="21"/>
    </location>
</feature>
<gene>
    <name evidence="4" type="ORF">ACFQ08_01350</name>
</gene>
<evidence type="ECO:0000256" key="2">
    <source>
        <dbReference type="RuleBase" id="RU000461"/>
    </source>
</evidence>
<keyword evidence="2" id="KW-0408">Iron</keyword>
<reference evidence="5" key="1">
    <citation type="journal article" date="2019" name="Int. J. Syst. Evol. Microbiol.">
        <title>The Global Catalogue of Microorganisms (GCM) 10K type strain sequencing project: providing services to taxonomists for standard genome sequencing and annotation.</title>
        <authorList>
            <consortium name="The Broad Institute Genomics Platform"/>
            <consortium name="The Broad Institute Genome Sequencing Center for Infectious Disease"/>
            <person name="Wu L."/>
            <person name="Ma J."/>
        </authorList>
    </citation>
    <scope>NUCLEOTIDE SEQUENCE [LARGE SCALE GENOMIC DNA]</scope>
    <source>
        <strain evidence="5">CCUG 62974</strain>
    </source>
</reference>
<dbReference type="Pfam" id="PF00067">
    <property type="entry name" value="p450"/>
    <property type="match status" value="1"/>
</dbReference>